<keyword evidence="3" id="KW-1185">Reference proteome</keyword>
<name>A0A178YRU8_SINSA</name>
<gene>
    <name evidence="2" type="ORF">ATB98_08955</name>
</gene>
<feature type="coiled-coil region" evidence="1">
    <location>
        <begin position="9"/>
        <end position="36"/>
    </location>
</feature>
<protein>
    <submittedName>
        <fullName evidence="2">Uncharacterized protein</fullName>
    </submittedName>
</protein>
<accession>A0A178YRU8</accession>
<dbReference type="AlphaFoldDB" id="A0A178YRU8"/>
<keyword evidence="1" id="KW-0175">Coiled coil</keyword>
<evidence type="ECO:0000256" key="1">
    <source>
        <dbReference type="SAM" id="Coils"/>
    </source>
</evidence>
<organism evidence="2 3">
    <name type="scientific">Sinorhizobium saheli</name>
    <dbReference type="NCBI Taxonomy" id="36856"/>
    <lineage>
        <taxon>Bacteria</taxon>
        <taxon>Pseudomonadati</taxon>
        <taxon>Pseudomonadota</taxon>
        <taxon>Alphaproteobacteria</taxon>
        <taxon>Hyphomicrobiales</taxon>
        <taxon>Rhizobiaceae</taxon>
        <taxon>Sinorhizobium/Ensifer group</taxon>
        <taxon>Sinorhizobium</taxon>
    </lineage>
</organism>
<dbReference type="Proteomes" id="UP000078507">
    <property type="component" value="Unassembled WGS sequence"/>
</dbReference>
<comment type="caution">
    <text evidence="2">The sequence shown here is derived from an EMBL/GenBank/DDBJ whole genome shotgun (WGS) entry which is preliminary data.</text>
</comment>
<sequence length="64" mass="7416">MRTLTEVPMTRAEEVIERAHSLVAALREKREREAERRKEVFGRIDIGKPLTMPSRGVQLSLELQ</sequence>
<proteinExistence type="predicted"/>
<evidence type="ECO:0000313" key="2">
    <source>
        <dbReference type="EMBL" id="OAP50117.1"/>
    </source>
</evidence>
<dbReference type="EMBL" id="LNQB01000045">
    <property type="protein sequence ID" value="OAP50117.1"/>
    <property type="molecule type" value="Genomic_DNA"/>
</dbReference>
<evidence type="ECO:0000313" key="3">
    <source>
        <dbReference type="Proteomes" id="UP000078507"/>
    </source>
</evidence>
<reference evidence="2 3" key="1">
    <citation type="submission" date="2015-11" db="EMBL/GenBank/DDBJ databases">
        <title>Ensifer anhuiense sp. nov., an effective nitrogen fixation bacterium with Glycine soja.</title>
        <authorList>
            <person name="Yan H."/>
            <person name="Chen W."/>
        </authorList>
    </citation>
    <scope>NUCLEOTIDE SEQUENCE [LARGE SCALE GENOMIC DNA]</scope>
    <source>
        <strain evidence="2 3">LMG 7837</strain>
    </source>
</reference>